<name>A0A3L6NVC2_FUSOX</name>
<gene>
    <name evidence="1" type="ORF">BFJ65_g5578</name>
</gene>
<protein>
    <submittedName>
        <fullName evidence="1">Uncharacterized protein</fullName>
    </submittedName>
</protein>
<organism evidence="1 2">
    <name type="scientific">Fusarium oxysporum f. sp. cepae</name>
    <dbReference type="NCBI Taxonomy" id="396571"/>
    <lineage>
        <taxon>Eukaryota</taxon>
        <taxon>Fungi</taxon>
        <taxon>Dikarya</taxon>
        <taxon>Ascomycota</taxon>
        <taxon>Pezizomycotina</taxon>
        <taxon>Sordariomycetes</taxon>
        <taxon>Hypocreomycetidae</taxon>
        <taxon>Hypocreales</taxon>
        <taxon>Nectriaceae</taxon>
        <taxon>Fusarium</taxon>
        <taxon>Fusarium oxysporum species complex</taxon>
    </lineage>
</organism>
<comment type="caution">
    <text evidence="1">The sequence shown here is derived from an EMBL/GenBank/DDBJ whole genome shotgun (WGS) entry which is preliminary data.</text>
</comment>
<evidence type="ECO:0000313" key="1">
    <source>
        <dbReference type="EMBL" id="RKK22997.1"/>
    </source>
</evidence>
<proteinExistence type="predicted"/>
<evidence type="ECO:0000313" key="2">
    <source>
        <dbReference type="Proteomes" id="UP000270866"/>
    </source>
</evidence>
<reference evidence="1 2" key="1">
    <citation type="journal article" date="2018" name="Sci. Rep.">
        <title>Characterisation of pathogen-specific regions and novel effector candidates in Fusarium oxysporum f. sp. cepae.</title>
        <authorList>
            <person name="Armitage A.D."/>
            <person name="Taylor A."/>
            <person name="Sobczyk M.K."/>
            <person name="Baxter L."/>
            <person name="Greenfield B.P."/>
            <person name="Bates H.J."/>
            <person name="Wilson F."/>
            <person name="Jackson A.C."/>
            <person name="Ott S."/>
            <person name="Harrison R.J."/>
            <person name="Clarkson J.P."/>
        </authorList>
    </citation>
    <scope>NUCLEOTIDE SEQUENCE [LARGE SCALE GENOMIC DNA]</scope>
    <source>
        <strain evidence="1 2">FoC_Fus2</strain>
    </source>
</reference>
<accession>A0A3L6NVC2</accession>
<dbReference type="EMBL" id="MRCU01000003">
    <property type="protein sequence ID" value="RKK22997.1"/>
    <property type="molecule type" value="Genomic_DNA"/>
</dbReference>
<dbReference type="Proteomes" id="UP000270866">
    <property type="component" value="Chromosome 5"/>
</dbReference>
<sequence length="86" mass="9400">MYKILAPLEPVSRRTSQPGYQPGWLEDKPILREGVLTPGVVEEGCAVLPAVRSMSICSAINATESEPVDITAPRDNRSGAFPIRHR</sequence>
<dbReference type="AlphaFoldDB" id="A0A3L6NVC2"/>